<evidence type="ECO:0000313" key="8">
    <source>
        <dbReference type="Proteomes" id="UP001221142"/>
    </source>
</evidence>
<sequence>MSTFILQSLIGFSALTAARAATPSIPTTNGTVPDLSALNIPVAGFVPEKLPAFVALGMYGLSALVLWIQFFRFGRPSFMLSLTIGMTSMAAGFILRIMVSNSPFNLGLFVTEDLFILLSPCLFLATDYVLLARLTATFSERITSRALLVRPSLIVKIFIISDVLTFLIQASGGSLSTSHNINTSNLGTNVTIVGLVLQLVSFVFFATLTFVFGWRVQREFPRAWNSRADPLPLSFTGTESSNNWRLLYWTMCITCIGILIRSVFRIAELSGGYLGFLALHEGFFYIFDASVLWISMTLYCFVWPTRFLGGRQVGENEEEKINEKGSDDFNARGQFLDI</sequence>
<evidence type="ECO:0000313" key="7">
    <source>
        <dbReference type="EMBL" id="KAJ7622039.1"/>
    </source>
</evidence>
<feature type="transmembrane region" description="Helical" evidence="5">
    <location>
        <begin position="284"/>
        <end position="302"/>
    </location>
</feature>
<accession>A0AAD7BI96</accession>
<dbReference type="GO" id="GO:0016020">
    <property type="term" value="C:membrane"/>
    <property type="evidence" value="ECO:0007669"/>
    <property type="project" value="UniProtKB-SubCell"/>
</dbReference>
<comment type="subcellular location">
    <subcellularLocation>
        <location evidence="1">Membrane</location>
        <topology evidence="1">Multi-pass membrane protein</topology>
    </subcellularLocation>
</comment>
<feature type="chain" id="PRO_5041968130" evidence="6">
    <location>
        <begin position="21"/>
        <end position="338"/>
    </location>
</feature>
<keyword evidence="8" id="KW-1185">Reference proteome</keyword>
<dbReference type="Pfam" id="PF04479">
    <property type="entry name" value="RTA1"/>
    <property type="match status" value="1"/>
</dbReference>
<feature type="transmembrane region" description="Helical" evidence="5">
    <location>
        <begin position="192"/>
        <end position="214"/>
    </location>
</feature>
<dbReference type="AlphaFoldDB" id="A0AAD7BI96"/>
<keyword evidence="3 5" id="KW-1133">Transmembrane helix</keyword>
<name>A0AAD7BI96_9AGAR</name>
<feature type="transmembrane region" description="Helical" evidence="5">
    <location>
        <begin position="114"/>
        <end position="132"/>
    </location>
</feature>
<proteinExistence type="predicted"/>
<dbReference type="Proteomes" id="UP001221142">
    <property type="component" value="Unassembled WGS sequence"/>
</dbReference>
<feature type="transmembrane region" description="Helical" evidence="5">
    <location>
        <begin position="153"/>
        <end position="172"/>
    </location>
</feature>
<evidence type="ECO:0000256" key="1">
    <source>
        <dbReference type="ARBA" id="ARBA00004141"/>
    </source>
</evidence>
<reference evidence="7" key="1">
    <citation type="submission" date="2023-03" db="EMBL/GenBank/DDBJ databases">
        <title>Massive genome expansion in bonnet fungi (Mycena s.s.) driven by repeated elements and novel gene families across ecological guilds.</title>
        <authorList>
            <consortium name="Lawrence Berkeley National Laboratory"/>
            <person name="Harder C.B."/>
            <person name="Miyauchi S."/>
            <person name="Viragh M."/>
            <person name="Kuo A."/>
            <person name="Thoen E."/>
            <person name="Andreopoulos B."/>
            <person name="Lu D."/>
            <person name="Skrede I."/>
            <person name="Drula E."/>
            <person name="Henrissat B."/>
            <person name="Morin E."/>
            <person name="Kohler A."/>
            <person name="Barry K."/>
            <person name="LaButti K."/>
            <person name="Morin E."/>
            <person name="Salamov A."/>
            <person name="Lipzen A."/>
            <person name="Mereny Z."/>
            <person name="Hegedus B."/>
            <person name="Baldrian P."/>
            <person name="Stursova M."/>
            <person name="Weitz H."/>
            <person name="Taylor A."/>
            <person name="Grigoriev I.V."/>
            <person name="Nagy L.G."/>
            <person name="Martin F."/>
            <person name="Kauserud H."/>
        </authorList>
    </citation>
    <scope>NUCLEOTIDE SEQUENCE</scope>
    <source>
        <strain evidence="7">9284</strain>
    </source>
</reference>
<dbReference type="PANTHER" id="PTHR31465:SF1">
    <property type="entry name" value="PROTEIN RTA1-RELATED"/>
    <property type="match status" value="1"/>
</dbReference>
<feature type="transmembrane region" description="Helical" evidence="5">
    <location>
        <begin position="246"/>
        <end position="264"/>
    </location>
</feature>
<evidence type="ECO:0000256" key="4">
    <source>
        <dbReference type="ARBA" id="ARBA00023136"/>
    </source>
</evidence>
<dbReference type="EMBL" id="JARKIF010000015">
    <property type="protein sequence ID" value="KAJ7622039.1"/>
    <property type="molecule type" value="Genomic_DNA"/>
</dbReference>
<keyword evidence="6" id="KW-0732">Signal</keyword>
<keyword evidence="2 5" id="KW-0812">Transmembrane</keyword>
<evidence type="ECO:0000256" key="3">
    <source>
        <dbReference type="ARBA" id="ARBA00022989"/>
    </source>
</evidence>
<protein>
    <submittedName>
        <fullName evidence="7">RTA1 like protein-domain-containing protein</fullName>
    </submittedName>
</protein>
<evidence type="ECO:0000256" key="5">
    <source>
        <dbReference type="SAM" id="Phobius"/>
    </source>
</evidence>
<feature type="signal peptide" evidence="6">
    <location>
        <begin position="1"/>
        <end position="20"/>
    </location>
</feature>
<comment type="caution">
    <text evidence="7">The sequence shown here is derived from an EMBL/GenBank/DDBJ whole genome shotgun (WGS) entry which is preliminary data.</text>
</comment>
<evidence type="ECO:0000256" key="6">
    <source>
        <dbReference type="SAM" id="SignalP"/>
    </source>
</evidence>
<evidence type="ECO:0000256" key="2">
    <source>
        <dbReference type="ARBA" id="ARBA00022692"/>
    </source>
</evidence>
<feature type="transmembrane region" description="Helical" evidence="5">
    <location>
        <begin position="50"/>
        <end position="71"/>
    </location>
</feature>
<dbReference type="PANTHER" id="PTHR31465">
    <property type="entry name" value="PROTEIN RTA1-RELATED"/>
    <property type="match status" value="1"/>
</dbReference>
<gene>
    <name evidence="7" type="ORF">FB45DRAFT_838246</name>
</gene>
<keyword evidence="4 5" id="KW-0472">Membrane</keyword>
<dbReference type="InterPro" id="IPR007568">
    <property type="entry name" value="RTA1"/>
</dbReference>
<feature type="transmembrane region" description="Helical" evidence="5">
    <location>
        <begin position="78"/>
        <end position="99"/>
    </location>
</feature>
<organism evidence="7 8">
    <name type="scientific">Roridomyces roridus</name>
    <dbReference type="NCBI Taxonomy" id="1738132"/>
    <lineage>
        <taxon>Eukaryota</taxon>
        <taxon>Fungi</taxon>
        <taxon>Dikarya</taxon>
        <taxon>Basidiomycota</taxon>
        <taxon>Agaricomycotina</taxon>
        <taxon>Agaricomycetes</taxon>
        <taxon>Agaricomycetidae</taxon>
        <taxon>Agaricales</taxon>
        <taxon>Marasmiineae</taxon>
        <taxon>Mycenaceae</taxon>
        <taxon>Roridomyces</taxon>
    </lineage>
</organism>